<organism evidence="2 3">
    <name type="scientific">Chryseobacterium taklimakanense</name>
    <dbReference type="NCBI Taxonomy" id="536441"/>
    <lineage>
        <taxon>Bacteria</taxon>
        <taxon>Pseudomonadati</taxon>
        <taxon>Bacteroidota</taxon>
        <taxon>Flavobacteriia</taxon>
        <taxon>Flavobacteriales</taxon>
        <taxon>Weeksellaceae</taxon>
        <taxon>Chryseobacterium group</taxon>
        <taxon>Chryseobacterium</taxon>
    </lineage>
</organism>
<feature type="transmembrane region" description="Helical" evidence="1">
    <location>
        <begin position="92"/>
        <end position="111"/>
    </location>
</feature>
<evidence type="ECO:0000313" key="2">
    <source>
        <dbReference type="EMBL" id="SNV43954.1"/>
    </source>
</evidence>
<keyword evidence="1" id="KW-0812">Transmembrane</keyword>
<feature type="transmembrane region" description="Helical" evidence="1">
    <location>
        <begin position="195"/>
        <end position="215"/>
    </location>
</feature>
<feature type="transmembrane region" description="Helical" evidence="1">
    <location>
        <begin position="148"/>
        <end position="170"/>
    </location>
</feature>
<keyword evidence="3" id="KW-1185">Reference proteome</keyword>
<proteinExistence type="predicted"/>
<dbReference type="RefSeq" id="WP_095071662.1">
    <property type="nucleotide sequence ID" value="NZ_LT906465.1"/>
</dbReference>
<dbReference type="KEGG" id="ctak:4412677_01340"/>
<evidence type="ECO:0000313" key="3">
    <source>
        <dbReference type="Proteomes" id="UP000215196"/>
    </source>
</evidence>
<feature type="transmembrane region" description="Helical" evidence="1">
    <location>
        <begin position="117"/>
        <end position="136"/>
    </location>
</feature>
<dbReference type="Proteomes" id="UP000215196">
    <property type="component" value="Chromosome 1"/>
</dbReference>
<protein>
    <submittedName>
        <fullName evidence="2">Uncharacterized protein</fullName>
    </submittedName>
</protein>
<sequence>MTELQLTQIRNYLLEKKLPIDILLEVQDHFVSQINDLQKEENLSFDDALTKTKNSWQNELKPYWNGELDLQDRSKLLRNINRNNFWSLTKKSVCYTLPIIFLLFVLSQIIAFTYFKFIFVILVFPMIFIPIVNYLVHRKNFNLFRKYNNYILVSVQEYTILFFGGAYFYLRFFAEGFIVAEQFPMFFVAPDSKNLILGFIFVFILIFASFLAIFSQKIYLQKIQKVKPFLQYLKPSN</sequence>
<accession>A0A239XD57</accession>
<dbReference type="EMBL" id="LT906465">
    <property type="protein sequence ID" value="SNV43954.1"/>
    <property type="molecule type" value="Genomic_DNA"/>
</dbReference>
<keyword evidence="1" id="KW-0472">Membrane</keyword>
<reference evidence="2 3" key="1">
    <citation type="submission" date="2017-06" db="EMBL/GenBank/DDBJ databases">
        <authorList>
            <consortium name="Pathogen Informatics"/>
        </authorList>
    </citation>
    <scope>NUCLEOTIDE SEQUENCE [LARGE SCALE GENOMIC DNA]</scope>
    <source>
        <strain evidence="2 3">NCTC13490</strain>
    </source>
</reference>
<gene>
    <name evidence="2" type="ORF">SAMEA4412677_01340</name>
</gene>
<name>A0A239XD57_9FLAO</name>
<keyword evidence="1" id="KW-1133">Transmembrane helix</keyword>
<dbReference type="AlphaFoldDB" id="A0A239XD57"/>
<evidence type="ECO:0000256" key="1">
    <source>
        <dbReference type="SAM" id="Phobius"/>
    </source>
</evidence>